<comment type="caution">
    <text evidence="1">The sequence shown here is derived from an EMBL/GenBank/DDBJ whole genome shotgun (WGS) entry which is preliminary data.</text>
</comment>
<name>A0A8T2SI86_CERRI</name>
<gene>
    <name evidence="1" type="ORF">KP509_19G018900</name>
</gene>
<reference evidence="1" key="1">
    <citation type="submission" date="2021-08" db="EMBL/GenBank/DDBJ databases">
        <title>WGS assembly of Ceratopteris richardii.</title>
        <authorList>
            <person name="Marchant D.B."/>
            <person name="Chen G."/>
            <person name="Jenkins J."/>
            <person name="Shu S."/>
            <person name="Leebens-Mack J."/>
            <person name="Grimwood J."/>
            <person name="Schmutz J."/>
            <person name="Soltis P."/>
            <person name="Soltis D."/>
            <person name="Chen Z.-H."/>
        </authorList>
    </citation>
    <scope>NUCLEOTIDE SEQUENCE</scope>
    <source>
        <strain evidence="1">Whitten #5841</strain>
        <tissue evidence="1">Leaf</tissue>
    </source>
</reference>
<organism evidence="1 2">
    <name type="scientific">Ceratopteris richardii</name>
    <name type="common">Triangle waterfern</name>
    <dbReference type="NCBI Taxonomy" id="49495"/>
    <lineage>
        <taxon>Eukaryota</taxon>
        <taxon>Viridiplantae</taxon>
        <taxon>Streptophyta</taxon>
        <taxon>Embryophyta</taxon>
        <taxon>Tracheophyta</taxon>
        <taxon>Polypodiopsida</taxon>
        <taxon>Polypodiidae</taxon>
        <taxon>Polypodiales</taxon>
        <taxon>Pteridineae</taxon>
        <taxon>Pteridaceae</taxon>
        <taxon>Parkerioideae</taxon>
        <taxon>Ceratopteris</taxon>
    </lineage>
</organism>
<dbReference type="EMBL" id="CM035424">
    <property type="protein sequence ID" value="KAH7351886.1"/>
    <property type="molecule type" value="Genomic_DNA"/>
</dbReference>
<accession>A0A8T2SI86</accession>
<protein>
    <submittedName>
        <fullName evidence="1">Uncharacterized protein</fullName>
    </submittedName>
</protein>
<sequence length="148" mass="16519">MLSILKRILRRRRYKRLPRQDGTPQGHRLDLQLSHHPSRSACASSRVASFVRENAAAVPSEGSMSSTRWSSKTVPNVISSRPVEQKPVGLRRSCSVTGVVTVSAGKKAVQRFLEGPPQLIEGDDVYLQDCKELLRMLTARRNRVPGFV</sequence>
<keyword evidence="2" id="KW-1185">Reference proteome</keyword>
<proteinExistence type="predicted"/>
<dbReference type="OrthoDB" id="1996065at2759"/>
<dbReference type="AlphaFoldDB" id="A0A8T2SI86"/>
<evidence type="ECO:0000313" key="2">
    <source>
        <dbReference type="Proteomes" id="UP000825935"/>
    </source>
</evidence>
<dbReference type="Proteomes" id="UP000825935">
    <property type="component" value="Chromosome 19"/>
</dbReference>
<evidence type="ECO:0000313" key="1">
    <source>
        <dbReference type="EMBL" id="KAH7351886.1"/>
    </source>
</evidence>